<dbReference type="PANTHER" id="PTHR33116:SF78">
    <property type="entry name" value="OS12G0587133 PROTEIN"/>
    <property type="match status" value="1"/>
</dbReference>
<dbReference type="EMBL" id="OZ034813">
    <property type="protein sequence ID" value="CAL1357332.1"/>
    <property type="molecule type" value="Genomic_DNA"/>
</dbReference>
<dbReference type="SUPFAM" id="SSF56672">
    <property type="entry name" value="DNA/RNA polymerases"/>
    <property type="match status" value="1"/>
</dbReference>
<dbReference type="CDD" id="cd01650">
    <property type="entry name" value="RT_nLTR_like"/>
    <property type="match status" value="1"/>
</dbReference>
<dbReference type="PANTHER" id="PTHR33116">
    <property type="entry name" value="REVERSE TRANSCRIPTASE ZINC-BINDING DOMAIN-CONTAINING PROTEIN-RELATED-RELATED"/>
    <property type="match status" value="1"/>
</dbReference>
<evidence type="ECO:0000313" key="2">
    <source>
        <dbReference type="EMBL" id="CAL1357332.1"/>
    </source>
</evidence>
<accession>A0AAV2CN25</accession>
<dbReference type="InterPro" id="IPR026960">
    <property type="entry name" value="RVT-Znf"/>
</dbReference>
<dbReference type="InterPro" id="IPR036691">
    <property type="entry name" value="Endo/exonu/phosph_ase_sf"/>
</dbReference>
<dbReference type="SUPFAM" id="SSF56219">
    <property type="entry name" value="DNase I-like"/>
    <property type="match status" value="1"/>
</dbReference>
<dbReference type="AlphaFoldDB" id="A0AAV2CN25"/>
<dbReference type="InterPro" id="IPR043502">
    <property type="entry name" value="DNA/RNA_pol_sf"/>
</dbReference>
<name>A0AAV2CN25_9ROSI</name>
<keyword evidence="3" id="KW-1185">Reference proteome</keyword>
<dbReference type="Pfam" id="PF13966">
    <property type="entry name" value="zf-RVT"/>
    <property type="match status" value="1"/>
</dbReference>
<dbReference type="Pfam" id="PF00078">
    <property type="entry name" value="RVT_1"/>
    <property type="match status" value="1"/>
</dbReference>
<evidence type="ECO:0000259" key="1">
    <source>
        <dbReference type="PROSITE" id="PS50878"/>
    </source>
</evidence>
<dbReference type="InterPro" id="IPR000477">
    <property type="entry name" value="RT_dom"/>
</dbReference>
<proteinExistence type="predicted"/>
<reference evidence="2 3" key="1">
    <citation type="submission" date="2024-04" db="EMBL/GenBank/DDBJ databases">
        <authorList>
            <person name="Fracassetti M."/>
        </authorList>
    </citation>
    <scope>NUCLEOTIDE SEQUENCE [LARGE SCALE GENOMIC DNA]</scope>
</reference>
<protein>
    <recommendedName>
        <fullName evidence="1">Reverse transcriptase domain-containing protein</fullName>
    </recommendedName>
</protein>
<evidence type="ECO:0000313" key="3">
    <source>
        <dbReference type="Proteomes" id="UP001497516"/>
    </source>
</evidence>
<gene>
    <name evidence="2" type="ORF">LTRI10_LOCUS4975</name>
</gene>
<dbReference type="Proteomes" id="UP001497516">
    <property type="component" value="Chromosome 1"/>
</dbReference>
<organism evidence="2 3">
    <name type="scientific">Linum trigynum</name>
    <dbReference type="NCBI Taxonomy" id="586398"/>
    <lineage>
        <taxon>Eukaryota</taxon>
        <taxon>Viridiplantae</taxon>
        <taxon>Streptophyta</taxon>
        <taxon>Embryophyta</taxon>
        <taxon>Tracheophyta</taxon>
        <taxon>Spermatophyta</taxon>
        <taxon>Magnoliopsida</taxon>
        <taxon>eudicotyledons</taxon>
        <taxon>Gunneridae</taxon>
        <taxon>Pentapetalae</taxon>
        <taxon>rosids</taxon>
        <taxon>fabids</taxon>
        <taxon>Malpighiales</taxon>
        <taxon>Linaceae</taxon>
        <taxon>Linum</taxon>
    </lineage>
</organism>
<sequence length="968" mass="110360">MIDFDNWIVSRELEESAFEGPWFSWKNKQEGNPIVRRIDRVLMNTSWLVHFHSFAVTLLPPRLSDHCGLLVNTDSQATSLPKPFKYFNCWETHPQYNQIIREAWGRSFKGTAMFIVCQKLREVKRQLRKLNRSAYSEISERVRLIRCELEDLQIEALQQPSPESFQGVNECQLRLNELLKEEETIYRQKSRLLWVKTGDMNTSYFHNYVKARQARSTIKQIISEEGTTLTDTREMSEEAVRFYQKLLGTKNADVQRVSSALLSQLLAHSLTPAQAAPLCSQVSREEVRAALFSMNGDKSPGPDGFTAGFFQHNWGILGKDLTDAVLDFFRTGKLLAEVNSTYLALIPKVQNADCMKQFRPISCCNILYKCIAKVLANRLREVLPIVISQNQSAFIKGRLISDNVLLAHEMVRLYNRKAISPRCALKVDVMKAFDSVDWGYLRTVMQAMKIADQFIKWIDICLQSTKLSVCFNGGLCGNFAAQKGLRQGDPLSPYMFVIAMEVLSCMFNRAYAIKTLPPHPQTHRISLSHLCFADDLLVFTKGTPEAVGQAKAILDTFYTVSGLKCNPAKSEVFCGGVSPSVQTLISSRTGFAIGHLPVRYLGIPLIAGKLNKVDCQALVDKITTRIRGWKVRTLSYAGKLQLISAVISSITQYWMGIIQLPAKVIKMVEMACSDFLWSSEEEGKRAKVIWSMVARPKKEGGLGFKDLRSWNMACLVRHLWAISSNSSSLWANWVRHYQTSYTSIWEIPDTIPCSWAWRKVLKIRTRVAQHLIVRSGRVFWKDHEMVKFSVKKVWETLRVQHDLVPWYALIWKSLGAPRDKLIVWLIALNRISTLDKVARWNSLVTNICPLCTNMAESRDHLFFECSYSQTVLKAVLAGQNLVRVSWEESLEAAVSLFRMQGPSSDRGKLIWVMVVAELWRERCRRAMAGEVLSENQLLVKLQRSLRLLRGGFPQIEIVVPEDFVNSIV</sequence>
<feature type="domain" description="Reverse transcriptase" evidence="1">
    <location>
        <begin position="327"/>
        <end position="605"/>
    </location>
</feature>
<dbReference type="PROSITE" id="PS50878">
    <property type="entry name" value="RT_POL"/>
    <property type="match status" value="1"/>
</dbReference>